<accession>A0A4U6QND3</accession>
<dbReference type="AlphaFoldDB" id="A0A4U6QND3"/>
<proteinExistence type="predicted"/>
<dbReference type="InterPro" id="IPR012551">
    <property type="entry name" value="DUF1707_SHOCT-like"/>
</dbReference>
<comment type="caution">
    <text evidence="3">The sequence shown here is derived from an EMBL/GenBank/DDBJ whole genome shotgun (WGS) entry which is preliminary data.</text>
</comment>
<dbReference type="PANTHER" id="PTHR40763">
    <property type="entry name" value="MEMBRANE PROTEIN-RELATED"/>
    <property type="match status" value="1"/>
</dbReference>
<dbReference type="OrthoDB" id="3625082at2"/>
<evidence type="ECO:0000259" key="1">
    <source>
        <dbReference type="Pfam" id="PF08044"/>
    </source>
</evidence>
<dbReference type="InterPro" id="IPR024425">
    <property type="entry name" value="LiaF-like_C"/>
</dbReference>
<feature type="domain" description="Cell wall-active antibiotics response LiaF-like C-terminal" evidence="2">
    <location>
        <begin position="112"/>
        <end position="167"/>
    </location>
</feature>
<evidence type="ECO:0000313" key="3">
    <source>
        <dbReference type="EMBL" id="TKV62180.1"/>
    </source>
</evidence>
<dbReference type="Proteomes" id="UP000306985">
    <property type="component" value="Unassembled WGS sequence"/>
</dbReference>
<dbReference type="EMBL" id="SZZH01000001">
    <property type="protein sequence ID" value="TKV62180.1"/>
    <property type="molecule type" value="Genomic_DNA"/>
</dbReference>
<name>A0A4U6QND3_9ACTN</name>
<reference evidence="3 4" key="1">
    <citation type="submission" date="2019-05" db="EMBL/GenBank/DDBJ databases">
        <title>Nakamurella sp. N5BH11, whole genome shotgun sequence.</title>
        <authorList>
            <person name="Tuo L."/>
        </authorList>
    </citation>
    <scope>NUCLEOTIDE SEQUENCE [LARGE SCALE GENOMIC DNA]</scope>
    <source>
        <strain evidence="3 4">N5BH11</strain>
    </source>
</reference>
<gene>
    <name evidence="3" type="ORF">FDO65_05720</name>
</gene>
<evidence type="ECO:0000259" key="2">
    <source>
        <dbReference type="Pfam" id="PF09922"/>
    </source>
</evidence>
<dbReference type="Pfam" id="PF08044">
    <property type="entry name" value="DUF1707"/>
    <property type="match status" value="1"/>
</dbReference>
<feature type="domain" description="DUF1707" evidence="1">
    <location>
        <begin position="1"/>
        <end position="53"/>
    </location>
</feature>
<evidence type="ECO:0000313" key="4">
    <source>
        <dbReference type="Proteomes" id="UP000306985"/>
    </source>
</evidence>
<dbReference type="Pfam" id="PF09922">
    <property type="entry name" value="LiaF-like_C"/>
    <property type="match status" value="1"/>
</dbReference>
<dbReference type="PANTHER" id="PTHR40763:SF4">
    <property type="entry name" value="DUF1707 DOMAIN-CONTAINING PROTEIN"/>
    <property type="match status" value="1"/>
</dbReference>
<organism evidence="3 4">
    <name type="scientific">Nakamurella flava</name>
    <dbReference type="NCBI Taxonomy" id="2576308"/>
    <lineage>
        <taxon>Bacteria</taxon>
        <taxon>Bacillati</taxon>
        <taxon>Actinomycetota</taxon>
        <taxon>Actinomycetes</taxon>
        <taxon>Nakamurellales</taxon>
        <taxon>Nakamurellaceae</taxon>
        <taxon>Nakamurella</taxon>
    </lineage>
</organism>
<sequence>MRASNDDREQVARTLNTAMAEGRLTPVELAERLDQVYAARTLGELEPLTRDLPEHRPLIPPAISAPESAARSASPNAPAAPVRRIGGAATSSGAVAVMSGAQRKGPWGVPAQFNAVAFWGGVELDLTQATFATPTVTITAVAIMGGIEIVVPDDVTVVCNGVGIMGGFDDKAHVQGPPGAPVIRVNGLAFWGGVEIKRAKPRAVEGDGRISLEK</sequence>
<protein>
    <submittedName>
        <fullName evidence="3">DUF1707 domain-containing protein</fullName>
    </submittedName>
</protein>
<keyword evidence="4" id="KW-1185">Reference proteome</keyword>